<dbReference type="RefSeq" id="XP_019022349.1">
    <property type="nucleotide sequence ID" value="XM_019171801.1"/>
</dbReference>
<organism evidence="2 3">
    <name type="scientific">Saitoella complicata (strain BCRC 22490 / CBS 7301 / JCM 7358 / NBRC 10748 / NRRL Y-17804)</name>
    <dbReference type="NCBI Taxonomy" id="698492"/>
    <lineage>
        <taxon>Eukaryota</taxon>
        <taxon>Fungi</taxon>
        <taxon>Dikarya</taxon>
        <taxon>Ascomycota</taxon>
        <taxon>Taphrinomycotina</taxon>
        <taxon>Taphrinomycotina incertae sedis</taxon>
        <taxon>Saitoella</taxon>
    </lineage>
</organism>
<dbReference type="STRING" id="698492.A0A0E9NHX2"/>
<gene>
    <name evidence="2" type="ORF">G7K_3452-t1</name>
</gene>
<feature type="compositionally biased region" description="Pro residues" evidence="1">
    <location>
        <begin position="15"/>
        <end position="29"/>
    </location>
</feature>
<reference evidence="2 3" key="1">
    <citation type="journal article" date="2011" name="J. Gen. Appl. Microbiol.">
        <title>Draft genome sequencing of the enigmatic yeast Saitoella complicata.</title>
        <authorList>
            <person name="Nishida H."/>
            <person name="Hamamoto M."/>
            <person name="Sugiyama J."/>
        </authorList>
    </citation>
    <scope>NUCLEOTIDE SEQUENCE [LARGE SCALE GENOMIC DNA]</scope>
    <source>
        <strain evidence="2 3">NRRL Y-17804</strain>
    </source>
</reference>
<accession>A0A0E9NHX2</accession>
<reference evidence="2 3" key="2">
    <citation type="journal article" date="2014" name="J. Gen. Appl. Microbiol.">
        <title>The early diverging ascomycetous budding yeast Saitoella complicata has three histone deacetylases belonging to the Clr6, Hos2, and Rpd3 lineages.</title>
        <authorList>
            <person name="Nishida H."/>
            <person name="Matsumoto T."/>
            <person name="Kondo S."/>
            <person name="Hamamoto M."/>
            <person name="Yoshikawa H."/>
        </authorList>
    </citation>
    <scope>NUCLEOTIDE SEQUENCE [LARGE SCALE GENOMIC DNA]</scope>
    <source>
        <strain evidence="2 3">NRRL Y-17804</strain>
    </source>
</reference>
<proteinExistence type="predicted"/>
<evidence type="ECO:0000313" key="2">
    <source>
        <dbReference type="EMBL" id="GAO49301.1"/>
    </source>
</evidence>
<dbReference type="EMBL" id="BACD03000021">
    <property type="protein sequence ID" value="GAO49301.1"/>
    <property type="molecule type" value="Genomic_DNA"/>
</dbReference>
<keyword evidence="3" id="KW-1185">Reference proteome</keyword>
<sequence length="161" mass="17684">MDPSLSYHQASILSTPPPHPSPGQRPPPSLILLKDTQTQSTRPPRRIQYIFSDDPVPSLPPSSKAVMIDMDHENKVVNAMSMSEDWQVVGTEVAKSPNWFGEQQEDGGVMVTIQGTGVEGGIRKGDDIFEMARKFTERNATLRSMIDLSPGKAKNVEGKVL</sequence>
<evidence type="ECO:0000256" key="1">
    <source>
        <dbReference type="SAM" id="MobiDB-lite"/>
    </source>
</evidence>
<comment type="caution">
    <text evidence="2">The sequence shown here is derived from an EMBL/GenBank/DDBJ whole genome shotgun (WGS) entry which is preliminary data.</text>
</comment>
<reference evidence="2 3" key="3">
    <citation type="journal article" date="2015" name="Genome Announc.">
        <title>Draft Genome Sequence of the Archiascomycetous Yeast Saitoella complicata.</title>
        <authorList>
            <person name="Yamauchi K."/>
            <person name="Kondo S."/>
            <person name="Hamamoto M."/>
            <person name="Takahashi Y."/>
            <person name="Ogura Y."/>
            <person name="Hayashi T."/>
            <person name="Nishida H."/>
        </authorList>
    </citation>
    <scope>NUCLEOTIDE SEQUENCE [LARGE SCALE GENOMIC DNA]</scope>
    <source>
        <strain evidence="2 3">NRRL Y-17804</strain>
    </source>
</reference>
<dbReference type="OrthoDB" id="1681166at2759"/>
<dbReference type="AlphaFoldDB" id="A0A0E9NHX2"/>
<evidence type="ECO:0000313" key="3">
    <source>
        <dbReference type="Proteomes" id="UP000033140"/>
    </source>
</evidence>
<dbReference type="OMA" id="VCEMVRI"/>
<dbReference type="Proteomes" id="UP000033140">
    <property type="component" value="Unassembled WGS sequence"/>
</dbReference>
<name>A0A0E9NHX2_SAICN</name>
<feature type="region of interest" description="Disordered" evidence="1">
    <location>
        <begin position="1"/>
        <end position="42"/>
    </location>
</feature>
<protein>
    <submittedName>
        <fullName evidence="2">Uncharacterized protein</fullName>
    </submittedName>
</protein>